<protein>
    <submittedName>
        <fullName evidence="2">Uncharacterized protein</fullName>
    </submittedName>
</protein>
<comment type="caution">
    <text evidence="2">The sequence shown here is derived from an EMBL/GenBank/DDBJ whole genome shotgun (WGS) entry which is preliminary data.</text>
</comment>
<organism evidence="2 3">
    <name type="scientific">Candidatus Doudnabacteria bacterium RIFCSPHIGHO2_01_FULL_46_14</name>
    <dbReference type="NCBI Taxonomy" id="1817824"/>
    <lineage>
        <taxon>Bacteria</taxon>
        <taxon>Candidatus Doudnaibacteriota</taxon>
    </lineage>
</organism>
<dbReference type="AlphaFoldDB" id="A0A1F5NP61"/>
<gene>
    <name evidence="2" type="ORF">A2751_01515</name>
</gene>
<dbReference type="EMBL" id="MFEK01000002">
    <property type="protein sequence ID" value="OGE79476.1"/>
    <property type="molecule type" value="Genomic_DNA"/>
</dbReference>
<keyword evidence="1" id="KW-1133">Transmembrane helix</keyword>
<feature type="transmembrane region" description="Helical" evidence="1">
    <location>
        <begin position="21"/>
        <end position="46"/>
    </location>
</feature>
<name>A0A1F5NP61_9BACT</name>
<keyword evidence="1" id="KW-0472">Membrane</keyword>
<dbReference type="STRING" id="1817824.A2751_01515"/>
<keyword evidence="1" id="KW-0812">Transmembrane</keyword>
<evidence type="ECO:0000313" key="2">
    <source>
        <dbReference type="EMBL" id="OGE79476.1"/>
    </source>
</evidence>
<reference evidence="2 3" key="1">
    <citation type="journal article" date="2016" name="Nat. Commun.">
        <title>Thousands of microbial genomes shed light on interconnected biogeochemical processes in an aquifer system.</title>
        <authorList>
            <person name="Anantharaman K."/>
            <person name="Brown C.T."/>
            <person name="Hug L.A."/>
            <person name="Sharon I."/>
            <person name="Castelle C.J."/>
            <person name="Probst A.J."/>
            <person name="Thomas B.C."/>
            <person name="Singh A."/>
            <person name="Wilkins M.J."/>
            <person name="Karaoz U."/>
            <person name="Brodie E.L."/>
            <person name="Williams K.H."/>
            <person name="Hubbard S.S."/>
            <person name="Banfield J.F."/>
        </authorList>
    </citation>
    <scope>NUCLEOTIDE SEQUENCE [LARGE SCALE GENOMIC DNA]</scope>
</reference>
<evidence type="ECO:0000256" key="1">
    <source>
        <dbReference type="SAM" id="Phobius"/>
    </source>
</evidence>
<proteinExistence type="predicted"/>
<evidence type="ECO:0000313" key="3">
    <source>
        <dbReference type="Proteomes" id="UP000176864"/>
    </source>
</evidence>
<sequence>MNTDKKSTFNIKHSTFGHQDGVTIVVAIILLATIAFISFSLSTIVLRGIRTSQVLQDTELALAGANAGGEVGTFRFQRNAGGLNLSDVTLPSNNGTTFSVVPDLTDPQYNFSISSPNTVYINLYNADDINSQDPGFRSITVTNSSGNNIQADVYNWADVQSPVPGCTYILIAGQSQTCNVNAGRYQVGVQISGSGSATGNVRGSSDINGGGAIIGIPSESPVLEIIGKKNQVQRRIHIDL</sequence>
<accession>A0A1F5NP61</accession>
<dbReference type="Proteomes" id="UP000176864">
    <property type="component" value="Unassembled WGS sequence"/>
</dbReference>